<dbReference type="SUPFAM" id="SSF53448">
    <property type="entry name" value="Nucleotide-diphospho-sugar transferases"/>
    <property type="match status" value="1"/>
</dbReference>
<dbReference type="RefSeq" id="WP_147014274.1">
    <property type="nucleotide sequence ID" value="NZ_VORB01000004.1"/>
</dbReference>
<dbReference type="InterPro" id="IPR001173">
    <property type="entry name" value="Glyco_trans_2-like"/>
</dbReference>
<gene>
    <name evidence="6" type="ORF">FRX97_05930</name>
</gene>
<dbReference type="GO" id="GO:0016757">
    <property type="term" value="F:glycosyltransferase activity"/>
    <property type="evidence" value="ECO:0007669"/>
    <property type="project" value="UniProtKB-KW"/>
</dbReference>
<dbReference type="OrthoDB" id="9800276at2"/>
<dbReference type="Pfam" id="PF00535">
    <property type="entry name" value="Glycos_transf_2"/>
    <property type="match status" value="1"/>
</dbReference>
<feature type="transmembrane region" description="Helical" evidence="4">
    <location>
        <begin position="6"/>
        <end position="28"/>
    </location>
</feature>
<sequence length="368" mass="41950">MPSFFSFEILLVSIAAVVVLCYKVFLLLGLKGRKLLMDETTQVSVSVVIAAKNELKNLSKHIPLWMRQKNVEFEVIVVNDRSWDQSEKILKRFSDQYPNFSFSTVTENMQVWEGKKFALTLGIKKAKYNYILVTDADCYPNREDLVAEVAKHLANRGNLVLGYAPFSRSKGILGWIQQFENLRTAISYYATAMRFKPYMGVGRFMAYSKELYQSVGGFKSHYQIPFGDDDLFVQSVKKVAKVSCVHPSFQVISEPKITFISWWKQRTRHLKSGAFYGWDTKIFLSIPFLFLILFYSGIGYLLLTGVNLIGVAMVLGGYYIASMAFGFIAGKFFSRASLGIFAPFMELIILISHPLIYLSGKRKTKANW</sequence>
<evidence type="ECO:0000313" key="7">
    <source>
        <dbReference type="Proteomes" id="UP000321168"/>
    </source>
</evidence>
<dbReference type="AlphaFoldDB" id="A0A5C6VD56"/>
<dbReference type="PANTHER" id="PTHR43630">
    <property type="entry name" value="POLY-BETA-1,6-N-ACETYL-D-GLUCOSAMINE SYNTHASE"/>
    <property type="match status" value="1"/>
</dbReference>
<dbReference type="InterPro" id="IPR029044">
    <property type="entry name" value="Nucleotide-diphossugar_trans"/>
</dbReference>
<keyword evidence="2" id="KW-0328">Glycosyltransferase</keyword>
<evidence type="ECO:0000256" key="1">
    <source>
        <dbReference type="ARBA" id="ARBA00006739"/>
    </source>
</evidence>
<dbReference type="PANTHER" id="PTHR43630:SF1">
    <property type="entry name" value="POLY-BETA-1,6-N-ACETYL-D-GLUCOSAMINE SYNTHASE"/>
    <property type="match status" value="1"/>
</dbReference>
<keyword evidence="7" id="KW-1185">Reference proteome</keyword>
<comment type="caution">
    <text evidence="6">The sequence shown here is derived from an EMBL/GenBank/DDBJ whole genome shotgun (WGS) entry which is preliminary data.</text>
</comment>
<proteinExistence type="inferred from homology"/>
<feature type="domain" description="Glycosyltransferase 2-like" evidence="5">
    <location>
        <begin position="46"/>
        <end position="214"/>
    </location>
</feature>
<name>A0A5C6VD56_9FLAO</name>
<reference evidence="6 7" key="1">
    <citation type="submission" date="2019-08" db="EMBL/GenBank/DDBJ databases">
        <title>Genome of Luteibaculum oceani JCM 18817.</title>
        <authorList>
            <person name="Bowman J.P."/>
        </authorList>
    </citation>
    <scope>NUCLEOTIDE SEQUENCE [LARGE SCALE GENOMIC DNA]</scope>
    <source>
        <strain evidence="6 7">JCM 18817</strain>
    </source>
</reference>
<evidence type="ECO:0000313" key="6">
    <source>
        <dbReference type="EMBL" id="TXC81545.1"/>
    </source>
</evidence>
<accession>A0A5C6VD56</accession>
<comment type="similarity">
    <text evidence="1">Belongs to the glycosyltransferase 2 family.</text>
</comment>
<evidence type="ECO:0000256" key="2">
    <source>
        <dbReference type="ARBA" id="ARBA00022676"/>
    </source>
</evidence>
<feature type="transmembrane region" description="Helical" evidence="4">
    <location>
        <begin position="336"/>
        <end position="358"/>
    </location>
</feature>
<dbReference type="EMBL" id="VORB01000004">
    <property type="protein sequence ID" value="TXC81545.1"/>
    <property type="molecule type" value="Genomic_DNA"/>
</dbReference>
<feature type="transmembrane region" description="Helical" evidence="4">
    <location>
        <begin position="282"/>
        <end position="302"/>
    </location>
</feature>
<evidence type="ECO:0000256" key="4">
    <source>
        <dbReference type="SAM" id="Phobius"/>
    </source>
</evidence>
<keyword evidence="4" id="KW-1133">Transmembrane helix</keyword>
<organism evidence="6 7">
    <name type="scientific">Luteibaculum oceani</name>
    <dbReference type="NCBI Taxonomy" id="1294296"/>
    <lineage>
        <taxon>Bacteria</taxon>
        <taxon>Pseudomonadati</taxon>
        <taxon>Bacteroidota</taxon>
        <taxon>Flavobacteriia</taxon>
        <taxon>Flavobacteriales</taxon>
        <taxon>Luteibaculaceae</taxon>
        <taxon>Luteibaculum</taxon>
    </lineage>
</organism>
<protein>
    <submittedName>
        <fullName evidence="6">Glycosyltransferase</fullName>
    </submittedName>
</protein>
<keyword evidence="3 6" id="KW-0808">Transferase</keyword>
<evidence type="ECO:0000259" key="5">
    <source>
        <dbReference type="Pfam" id="PF00535"/>
    </source>
</evidence>
<evidence type="ECO:0000256" key="3">
    <source>
        <dbReference type="ARBA" id="ARBA00022679"/>
    </source>
</evidence>
<keyword evidence="4" id="KW-0472">Membrane</keyword>
<keyword evidence="4" id="KW-0812">Transmembrane</keyword>
<dbReference type="Proteomes" id="UP000321168">
    <property type="component" value="Unassembled WGS sequence"/>
</dbReference>
<dbReference type="Gene3D" id="3.90.550.10">
    <property type="entry name" value="Spore Coat Polysaccharide Biosynthesis Protein SpsA, Chain A"/>
    <property type="match status" value="1"/>
</dbReference>
<feature type="transmembrane region" description="Helical" evidence="4">
    <location>
        <begin position="308"/>
        <end position="329"/>
    </location>
</feature>